<organism evidence="2 3">
    <name type="scientific">Gemmata obscuriglobus</name>
    <dbReference type="NCBI Taxonomy" id="114"/>
    <lineage>
        <taxon>Bacteria</taxon>
        <taxon>Pseudomonadati</taxon>
        <taxon>Planctomycetota</taxon>
        <taxon>Planctomycetia</taxon>
        <taxon>Gemmatales</taxon>
        <taxon>Gemmataceae</taxon>
        <taxon>Gemmata</taxon>
    </lineage>
</organism>
<sequence>MRNATVGALVAVWGVARRSGNRDGDDLVIRGCGASVIDAIADMPGMGVAMIAVGWLVESGGNLVFPHFFEDFNVDPTGDQRAAHAERQRRYRERKASRKAVTGGATSDVTVASQSGAREE</sequence>
<protein>
    <submittedName>
        <fullName evidence="2">Uncharacterized protein</fullName>
    </submittedName>
</protein>
<dbReference type="Proteomes" id="UP000245802">
    <property type="component" value="Chromosome"/>
</dbReference>
<keyword evidence="3" id="KW-1185">Reference proteome</keyword>
<reference evidence="2 3" key="1">
    <citation type="submission" date="2018-01" db="EMBL/GenBank/DDBJ databases">
        <title>G. obscuriglobus.</title>
        <authorList>
            <person name="Franke J."/>
            <person name="Blomberg W."/>
            <person name="Selmecki A."/>
        </authorList>
    </citation>
    <scope>NUCLEOTIDE SEQUENCE [LARGE SCALE GENOMIC DNA]</scope>
    <source>
        <strain evidence="2 3">DSM 5831</strain>
    </source>
</reference>
<accession>A0A2Z3HFU3</accession>
<feature type="compositionally biased region" description="Basic residues" evidence="1">
    <location>
        <begin position="89"/>
        <end position="98"/>
    </location>
</feature>
<dbReference type="EMBL" id="CP025958">
    <property type="protein sequence ID" value="AWM40270.1"/>
    <property type="molecule type" value="Genomic_DNA"/>
</dbReference>
<dbReference type="AlphaFoldDB" id="A0A2Z3HFU3"/>
<feature type="compositionally biased region" description="Polar residues" evidence="1">
    <location>
        <begin position="104"/>
        <end position="120"/>
    </location>
</feature>
<proteinExistence type="predicted"/>
<evidence type="ECO:0000313" key="2">
    <source>
        <dbReference type="EMBL" id="AWM40270.1"/>
    </source>
</evidence>
<feature type="region of interest" description="Disordered" evidence="1">
    <location>
        <begin position="76"/>
        <end position="120"/>
    </location>
</feature>
<name>A0A2Z3HFU3_9BACT</name>
<dbReference type="KEGG" id="gog:C1280_26885"/>
<evidence type="ECO:0000256" key="1">
    <source>
        <dbReference type="SAM" id="MobiDB-lite"/>
    </source>
</evidence>
<gene>
    <name evidence="2" type="ORF">C1280_26885</name>
</gene>
<evidence type="ECO:0000313" key="3">
    <source>
        <dbReference type="Proteomes" id="UP000245802"/>
    </source>
</evidence>